<dbReference type="Gene3D" id="3.90.550.10">
    <property type="entry name" value="Spore Coat Polysaccharide Biosynthesis Protein SpsA, Chain A"/>
    <property type="match status" value="1"/>
</dbReference>
<keyword evidence="1" id="KW-0328">Glycosyltransferase</keyword>
<dbReference type="PANTHER" id="PTHR22916">
    <property type="entry name" value="GLYCOSYLTRANSFERASE"/>
    <property type="match status" value="1"/>
</dbReference>
<dbReference type="GeneID" id="60255618"/>
<feature type="domain" description="Glycosyltransferase 2-like" evidence="3">
    <location>
        <begin position="3"/>
        <end position="95"/>
    </location>
</feature>
<dbReference type="SUPFAM" id="SSF53448">
    <property type="entry name" value="Nucleotide-diphospho-sugar transferases"/>
    <property type="match status" value="1"/>
</dbReference>
<reference evidence="4 5" key="1">
    <citation type="submission" date="2018-05" db="EMBL/GenBank/DDBJ databases">
        <title>Genomic Encyclopedia of Type Strains, Phase IV (KMG-IV): sequencing the most valuable type-strain genomes for metagenomic binning, comparative biology and taxonomic classification.</title>
        <authorList>
            <person name="Goeker M."/>
        </authorList>
    </citation>
    <scope>NUCLEOTIDE SEQUENCE [LARGE SCALE GENOMIC DNA]</scope>
    <source>
        <strain evidence="4 5">DSM 7229</strain>
    </source>
</reference>
<keyword evidence="5" id="KW-1185">Reference proteome</keyword>
<keyword evidence="2 4" id="KW-0808">Transferase</keyword>
<proteinExistence type="predicted"/>
<dbReference type="Pfam" id="PF00535">
    <property type="entry name" value="Glycos_transf_2"/>
    <property type="match status" value="1"/>
</dbReference>
<protein>
    <submittedName>
        <fullName evidence="4">Glycosyl transferase family 2</fullName>
    </submittedName>
</protein>
<gene>
    <name evidence="4" type="ORF">C8D84_11082</name>
</gene>
<evidence type="ECO:0000259" key="3">
    <source>
        <dbReference type="Pfam" id="PF00535"/>
    </source>
</evidence>
<dbReference type="CDD" id="cd00761">
    <property type="entry name" value="Glyco_tranf_GTA_type"/>
    <property type="match status" value="1"/>
</dbReference>
<dbReference type="InterPro" id="IPR001173">
    <property type="entry name" value="Glyco_trans_2-like"/>
</dbReference>
<sequence length="338" mass="38873">MISVIIAAFNAAATIDRCINSIDVAKKSHDIELIVIDDGSKDHTASLLHGWASARSWITVKSQKNGGVAEARNTGLDIATGNYIVFIDADDTIDDWYFDFVFEQAVDRDVEMLAFGHKRMMLDGSVIERPNSAAEYSRQDIEMLQLRVTENRHIYWYACTKVYSKNLIAELRFDSDVKFGEDGIFNIACLSKANRLSVLPDCPYNYYENATSITSSQYKSGLLESIEADYTARVRIHDWSISATEKQVLLSDFARSYVEHMLPYLLNNLAHIDMKKRRAELIKIRQSFVYQNCLPHYYQRHPARGIRVLILCFSRRWYVMTLVFLQLSWSKAKVKKYA</sequence>
<name>A0A2V1ZXR4_PSYIM</name>
<comment type="caution">
    <text evidence="4">The sequence shown here is derived from an EMBL/GenBank/DDBJ whole genome shotgun (WGS) entry which is preliminary data.</text>
</comment>
<dbReference type="InterPro" id="IPR029044">
    <property type="entry name" value="Nucleotide-diphossugar_trans"/>
</dbReference>
<evidence type="ECO:0000313" key="5">
    <source>
        <dbReference type="Proteomes" id="UP000245655"/>
    </source>
</evidence>
<organism evidence="4 5">
    <name type="scientific">Psychrobacter immobilis</name>
    <dbReference type="NCBI Taxonomy" id="498"/>
    <lineage>
        <taxon>Bacteria</taxon>
        <taxon>Pseudomonadati</taxon>
        <taxon>Pseudomonadota</taxon>
        <taxon>Gammaproteobacteria</taxon>
        <taxon>Moraxellales</taxon>
        <taxon>Moraxellaceae</taxon>
        <taxon>Psychrobacter</taxon>
    </lineage>
</organism>
<dbReference type="AlphaFoldDB" id="A0A2V1ZXR4"/>
<evidence type="ECO:0000256" key="1">
    <source>
        <dbReference type="ARBA" id="ARBA00022676"/>
    </source>
</evidence>
<evidence type="ECO:0000313" key="4">
    <source>
        <dbReference type="EMBL" id="PWK10173.1"/>
    </source>
</evidence>
<dbReference type="Proteomes" id="UP000245655">
    <property type="component" value="Unassembled WGS sequence"/>
</dbReference>
<dbReference type="RefSeq" id="WP_170108298.1">
    <property type="nucleotide sequence ID" value="NZ_CAJGZY010000004.1"/>
</dbReference>
<dbReference type="EMBL" id="QGGM01000010">
    <property type="protein sequence ID" value="PWK10173.1"/>
    <property type="molecule type" value="Genomic_DNA"/>
</dbReference>
<dbReference type="GO" id="GO:0016758">
    <property type="term" value="F:hexosyltransferase activity"/>
    <property type="evidence" value="ECO:0007669"/>
    <property type="project" value="UniProtKB-ARBA"/>
</dbReference>
<dbReference type="PANTHER" id="PTHR22916:SF51">
    <property type="entry name" value="GLYCOSYLTRANSFERASE EPSH-RELATED"/>
    <property type="match status" value="1"/>
</dbReference>
<accession>A0A2V1ZXR4</accession>
<evidence type="ECO:0000256" key="2">
    <source>
        <dbReference type="ARBA" id="ARBA00022679"/>
    </source>
</evidence>